<name>A0A836G8L9_LEIEN</name>
<dbReference type="Proteomes" id="UP000674179">
    <property type="component" value="Chromosome 34"/>
</dbReference>
<dbReference type="KEGG" id="lenr:94168683"/>
<reference evidence="1 2" key="1">
    <citation type="submission" date="2021-02" db="EMBL/GenBank/DDBJ databases">
        <title>Leishmania (Mundinia) enrietti genome sequencing and assembly.</title>
        <authorList>
            <person name="Almutairi H."/>
            <person name="Gatherer D."/>
        </authorList>
    </citation>
    <scope>NUCLEOTIDE SEQUENCE [LARGE SCALE GENOMIC DNA]</scope>
    <source>
        <strain evidence="1">CUR178</strain>
    </source>
</reference>
<keyword evidence="2" id="KW-1185">Reference proteome</keyword>
<dbReference type="EMBL" id="JAFHKP010000034">
    <property type="protein sequence ID" value="KAG5468569.1"/>
    <property type="molecule type" value="Genomic_DNA"/>
</dbReference>
<evidence type="ECO:0000313" key="2">
    <source>
        <dbReference type="Proteomes" id="UP000674179"/>
    </source>
</evidence>
<accession>A0A836G8L9</accession>
<dbReference type="AlphaFoldDB" id="A0A836G8L9"/>
<evidence type="ECO:0000313" key="1">
    <source>
        <dbReference type="EMBL" id="KAG5468569.1"/>
    </source>
</evidence>
<gene>
    <name evidence="1" type="ORF">CUR178_01402</name>
</gene>
<proteinExistence type="predicted"/>
<dbReference type="RefSeq" id="XP_067689276.1">
    <property type="nucleotide sequence ID" value="XM_067833173.1"/>
</dbReference>
<organism evidence="1 2">
    <name type="scientific">Leishmania enriettii</name>
    <dbReference type="NCBI Taxonomy" id="5663"/>
    <lineage>
        <taxon>Eukaryota</taxon>
        <taxon>Discoba</taxon>
        <taxon>Euglenozoa</taxon>
        <taxon>Kinetoplastea</taxon>
        <taxon>Metakinetoplastina</taxon>
        <taxon>Trypanosomatida</taxon>
        <taxon>Trypanosomatidae</taxon>
        <taxon>Leishmaniinae</taxon>
        <taxon>Leishmania</taxon>
    </lineage>
</organism>
<sequence length="816" mass="90198">MLPKRSVLLLSAQWRPHSEQLKLWIMDSVNDASTLSLARDYVNNLDVRCVLQTFEDGLELTSILPTIKYPLGAHTFLKLSAHLEACAGEFGEKELHQLASSIRLSPENLDYYDAALSAPSVVAAIRCCLLHADNSELIDFARPFWQRCEPTVQVSSRLSSRVTQIVADVLGFRLSTSSDKAAFFDLTLKENLPLEQKEMEGFLKQLQSATEELTKTDLVDLLERIAAPRNWQRYAALGMTVQEALIARGGVSVSNCFEVFVSLMLTGAMIDDSICSQICKASRLLDSQRTLEVLSVWRDSGSASCLSSSALENVQTVLQDHIRERLEQSQPETPTREYLEWVLCLSFFSRTEASSLLSKAVTNGRLAGELSAEETAVVCDVMISTCSFLPSLSPAIQRIAEGNELSQRASVHALYILQRSGIKASPSLLKKAIGRVGARLVTACAPKGSVDGELCSRDMALLLSGLCFVDDEQQLVLLRRIIESRGLSLSAAMCFLRYTRQTATSSSRWVTKVALSRILRSVSSCRAEELSLVLSSLSDLGVRDAATFQRVIEELKRKAPSTQDVVFVAKAARHLRLSSILEQSGLIESLSSIANVSSEDLLALLSHCTAKQRRTLLQFPDVATSLNQISLAESTTSDLVLLFTFLPSRDGKRSEVVTELQSREPVERGTLSADDVVAAFESVASSQEMESLGRVLLRAVQSCEERHLMRLLRCASRYSNVPKAFFRLVGKPIISAVNEKRLSVVNASAWLNFYVDNQVRDDSVGRRLLSLLSSSQLHSSSPLHQDYCRGARFYGVDVKKTQKKKRPFDLSVLTPQ</sequence>
<comment type="caution">
    <text evidence="1">The sequence shown here is derived from an EMBL/GenBank/DDBJ whole genome shotgun (WGS) entry which is preliminary data.</text>
</comment>
<protein>
    <submittedName>
        <fullName evidence="1">Uncharacterized protein</fullName>
    </submittedName>
</protein>
<dbReference type="GeneID" id="94168683"/>
<dbReference type="OrthoDB" id="272469at2759"/>